<feature type="transmembrane region" description="Helical" evidence="9">
    <location>
        <begin position="152"/>
        <end position="175"/>
    </location>
</feature>
<feature type="domain" description="MotA/TolQ/ExbB proton channel" evidence="10">
    <location>
        <begin position="79"/>
        <end position="185"/>
    </location>
</feature>
<evidence type="ECO:0000256" key="4">
    <source>
        <dbReference type="ARBA" id="ARBA00022692"/>
    </source>
</evidence>
<accession>A0ABU9GNH2</accession>
<dbReference type="Proteomes" id="UP001369082">
    <property type="component" value="Unassembled WGS sequence"/>
</dbReference>
<organism evidence="11 12">
    <name type="scientific">Psychromonas aquatilis</name>
    <dbReference type="NCBI Taxonomy" id="2005072"/>
    <lineage>
        <taxon>Bacteria</taxon>
        <taxon>Pseudomonadati</taxon>
        <taxon>Pseudomonadota</taxon>
        <taxon>Gammaproteobacteria</taxon>
        <taxon>Alteromonadales</taxon>
        <taxon>Psychromonadaceae</taxon>
        <taxon>Psychromonas</taxon>
    </lineage>
</organism>
<evidence type="ECO:0000256" key="2">
    <source>
        <dbReference type="ARBA" id="ARBA00022448"/>
    </source>
</evidence>
<feature type="transmembrane region" description="Helical" evidence="9">
    <location>
        <begin position="106"/>
        <end position="132"/>
    </location>
</feature>
<sequence length="208" mass="23293">MFNNIWHIATGVPLLLCSVIAISLIIEKAIFLLRQKDITQVEYENILEMISTSKLEQAIDELINLKPFYCKALLLMKKEQHSDKDVRDEQVSTLMVMFNSRLRQRVSGLVTVASLAPMLGLLGTIIGLMRAFQKIGEHAGPVEPSIVANGLWQALSTTAAGLVIAVFCVLAHAIFTSKIKKMLTRSQFLLNSLSQLMQQRNKKQEKNI</sequence>
<evidence type="ECO:0000256" key="8">
    <source>
        <dbReference type="RuleBase" id="RU004057"/>
    </source>
</evidence>
<reference evidence="11 12" key="1">
    <citation type="submission" date="2024-02" db="EMBL/GenBank/DDBJ databases">
        <title>Bacteria isolated from the canopy kelp, Nereocystis luetkeana.</title>
        <authorList>
            <person name="Pfister C.A."/>
            <person name="Younker I.T."/>
            <person name="Light S.H."/>
        </authorList>
    </citation>
    <scope>NUCLEOTIDE SEQUENCE [LARGE SCALE GENOMIC DNA]</scope>
    <source>
        <strain evidence="11 12">TI.1.05</strain>
    </source>
</reference>
<keyword evidence="2 8" id="KW-0813">Transport</keyword>
<comment type="caution">
    <text evidence="11">The sequence shown here is derived from an EMBL/GenBank/DDBJ whole genome shotgun (WGS) entry which is preliminary data.</text>
</comment>
<evidence type="ECO:0000256" key="7">
    <source>
        <dbReference type="ARBA" id="ARBA00023136"/>
    </source>
</evidence>
<feature type="transmembrane region" description="Helical" evidence="9">
    <location>
        <begin position="6"/>
        <end position="26"/>
    </location>
</feature>
<evidence type="ECO:0000256" key="6">
    <source>
        <dbReference type="ARBA" id="ARBA00022989"/>
    </source>
</evidence>
<evidence type="ECO:0000256" key="1">
    <source>
        <dbReference type="ARBA" id="ARBA00004651"/>
    </source>
</evidence>
<dbReference type="EMBL" id="JBAKAZ010000010">
    <property type="protein sequence ID" value="MEL0628863.1"/>
    <property type="molecule type" value="Genomic_DNA"/>
</dbReference>
<evidence type="ECO:0000256" key="5">
    <source>
        <dbReference type="ARBA" id="ARBA00022927"/>
    </source>
</evidence>
<keyword evidence="7 9" id="KW-0472">Membrane</keyword>
<keyword evidence="12" id="KW-1185">Reference proteome</keyword>
<gene>
    <name evidence="11" type="ORF">V6256_04500</name>
</gene>
<comment type="similarity">
    <text evidence="8">Belongs to the exbB/tolQ family.</text>
</comment>
<evidence type="ECO:0000256" key="9">
    <source>
        <dbReference type="SAM" id="Phobius"/>
    </source>
</evidence>
<name>A0ABU9GNH2_9GAMM</name>
<keyword evidence="5 8" id="KW-0653">Protein transport</keyword>
<protein>
    <submittedName>
        <fullName evidence="11">MotA/TolQ/ExbB proton channel family protein</fullName>
    </submittedName>
</protein>
<dbReference type="PANTHER" id="PTHR30625:SF15">
    <property type="entry name" value="BIOPOLYMER TRANSPORT PROTEIN EXBB"/>
    <property type="match status" value="1"/>
</dbReference>
<evidence type="ECO:0000313" key="11">
    <source>
        <dbReference type="EMBL" id="MEL0628863.1"/>
    </source>
</evidence>
<dbReference type="InterPro" id="IPR050790">
    <property type="entry name" value="ExbB/TolQ_transport"/>
</dbReference>
<dbReference type="InterPro" id="IPR002898">
    <property type="entry name" value="MotA_ExbB_proton_chnl"/>
</dbReference>
<keyword evidence="3" id="KW-1003">Cell membrane</keyword>
<evidence type="ECO:0000259" key="10">
    <source>
        <dbReference type="Pfam" id="PF01618"/>
    </source>
</evidence>
<dbReference type="Pfam" id="PF01618">
    <property type="entry name" value="MotA_ExbB"/>
    <property type="match status" value="1"/>
</dbReference>
<proteinExistence type="inferred from homology"/>
<keyword evidence="4 9" id="KW-0812">Transmembrane</keyword>
<evidence type="ECO:0000313" key="12">
    <source>
        <dbReference type="Proteomes" id="UP001369082"/>
    </source>
</evidence>
<comment type="subcellular location">
    <subcellularLocation>
        <location evidence="1">Cell membrane</location>
        <topology evidence="1">Multi-pass membrane protein</topology>
    </subcellularLocation>
    <subcellularLocation>
        <location evidence="8">Membrane</location>
        <topology evidence="8">Multi-pass membrane protein</topology>
    </subcellularLocation>
</comment>
<dbReference type="RefSeq" id="WP_341596877.1">
    <property type="nucleotide sequence ID" value="NZ_JBAKAZ010000010.1"/>
</dbReference>
<keyword evidence="6 9" id="KW-1133">Transmembrane helix</keyword>
<dbReference type="PANTHER" id="PTHR30625">
    <property type="entry name" value="PROTEIN TOLQ"/>
    <property type="match status" value="1"/>
</dbReference>
<evidence type="ECO:0000256" key="3">
    <source>
        <dbReference type="ARBA" id="ARBA00022475"/>
    </source>
</evidence>